<gene>
    <name evidence="1" type="ORF">DSO57_1000706</name>
</gene>
<name>A0ACC2SLU7_9FUNG</name>
<proteinExistence type="predicted"/>
<reference evidence="1" key="1">
    <citation type="submission" date="2022-04" db="EMBL/GenBank/DDBJ databases">
        <title>Genome of the entomopathogenic fungus Entomophthora muscae.</title>
        <authorList>
            <person name="Elya C."/>
            <person name="Lovett B.R."/>
            <person name="Lee E."/>
            <person name="Macias A.M."/>
            <person name="Hajek A.E."/>
            <person name="De Bivort B.L."/>
            <person name="Kasson M.T."/>
            <person name="De Fine Licht H.H."/>
            <person name="Stajich J.E."/>
        </authorList>
    </citation>
    <scope>NUCLEOTIDE SEQUENCE</scope>
    <source>
        <strain evidence="1">Berkeley</strain>
    </source>
</reference>
<keyword evidence="2" id="KW-1185">Reference proteome</keyword>
<comment type="caution">
    <text evidence="1">The sequence shown here is derived from an EMBL/GenBank/DDBJ whole genome shotgun (WGS) entry which is preliminary data.</text>
</comment>
<dbReference type="EMBL" id="QTSX02004972">
    <property type="protein sequence ID" value="KAJ9063379.1"/>
    <property type="molecule type" value="Genomic_DNA"/>
</dbReference>
<accession>A0ACC2SLU7</accession>
<organism evidence="1 2">
    <name type="scientific">Entomophthora muscae</name>
    <dbReference type="NCBI Taxonomy" id="34485"/>
    <lineage>
        <taxon>Eukaryota</taxon>
        <taxon>Fungi</taxon>
        <taxon>Fungi incertae sedis</taxon>
        <taxon>Zoopagomycota</taxon>
        <taxon>Entomophthoromycotina</taxon>
        <taxon>Entomophthoromycetes</taxon>
        <taxon>Entomophthorales</taxon>
        <taxon>Entomophthoraceae</taxon>
        <taxon>Entomophthora</taxon>
    </lineage>
</organism>
<evidence type="ECO:0000313" key="2">
    <source>
        <dbReference type="Proteomes" id="UP001165960"/>
    </source>
</evidence>
<protein>
    <submittedName>
        <fullName evidence="1">Uncharacterized protein</fullName>
    </submittedName>
</protein>
<evidence type="ECO:0000313" key="1">
    <source>
        <dbReference type="EMBL" id="KAJ9063379.1"/>
    </source>
</evidence>
<sequence>MRELEKLLKDLNLAIAKIKDIDRKVKTKVKSAVLDRDKIDNVSTKALMTKMPDTPEKTIKHLLNIQKTVDKGLQFKAYNLSAPSVWVDNTEMYEHLKPAKRARTEDTELPAQLLVPRMAKSAEAARNKETREGNIKNKINKNLQILTCFLENIDSEPRQVMIPFVPTTFYTNYATHVAKQLLTVLQSHWAVVSQRGLIVMNFID</sequence>
<dbReference type="Proteomes" id="UP001165960">
    <property type="component" value="Unassembled WGS sequence"/>
</dbReference>